<name>A0ABZ1KRY5_STRAH</name>
<dbReference type="GeneID" id="97283739"/>
<protein>
    <submittedName>
        <fullName evidence="3">ATP-binding protein</fullName>
    </submittedName>
</protein>
<keyword evidence="1" id="KW-0418">Kinase</keyword>
<dbReference type="PANTHER" id="PTHR35526">
    <property type="entry name" value="ANTI-SIGMA-F FACTOR RSBW-RELATED"/>
    <property type="match status" value="1"/>
</dbReference>
<gene>
    <name evidence="3" type="ORF">OG350_24920</name>
</gene>
<dbReference type="GO" id="GO:0005524">
    <property type="term" value="F:ATP binding"/>
    <property type="evidence" value="ECO:0007669"/>
    <property type="project" value="UniProtKB-KW"/>
</dbReference>
<reference evidence="3 4" key="1">
    <citation type="submission" date="2022-10" db="EMBL/GenBank/DDBJ databases">
        <title>The complete genomes of actinobacterial strains from the NBC collection.</title>
        <authorList>
            <person name="Joergensen T.S."/>
            <person name="Alvarez Arevalo M."/>
            <person name="Sterndorff E.B."/>
            <person name="Faurdal D."/>
            <person name="Vuksanovic O."/>
            <person name="Mourched A.-S."/>
            <person name="Charusanti P."/>
            <person name="Shaw S."/>
            <person name="Blin K."/>
            <person name="Weber T."/>
        </authorList>
    </citation>
    <scope>NUCLEOTIDE SEQUENCE [LARGE SCALE GENOMIC DNA]</scope>
    <source>
        <strain evidence="3 4">NBC_00156</strain>
    </source>
</reference>
<dbReference type="InterPro" id="IPR036890">
    <property type="entry name" value="HATPase_C_sf"/>
</dbReference>
<keyword evidence="1" id="KW-0723">Serine/threonine-protein kinase</keyword>
<keyword evidence="4" id="KW-1185">Reference proteome</keyword>
<evidence type="ECO:0000256" key="1">
    <source>
        <dbReference type="ARBA" id="ARBA00022527"/>
    </source>
</evidence>
<dbReference type="Gene3D" id="3.30.565.10">
    <property type="entry name" value="Histidine kinase-like ATPase, C-terminal domain"/>
    <property type="match status" value="1"/>
</dbReference>
<dbReference type="InterPro" id="IPR003594">
    <property type="entry name" value="HATPase_dom"/>
</dbReference>
<dbReference type="EMBL" id="CP108164">
    <property type="protein sequence ID" value="WTQ83343.1"/>
    <property type="molecule type" value="Genomic_DNA"/>
</dbReference>
<feature type="domain" description="Histidine kinase/HSP90-like ATPase" evidence="2">
    <location>
        <begin position="4"/>
        <end position="116"/>
    </location>
</feature>
<keyword evidence="3" id="KW-0547">Nucleotide-binding</keyword>
<dbReference type="CDD" id="cd16936">
    <property type="entry name" value="HATPase_RsbW-like"/>
    <property type="match status" value="1"/>
</dbReference>
<evidence type="ECO:0000313" key="3">
    <source>
        <dbReference type="EMBL" id="WTQ83343.1"/>
    </source>
</evidence>
<dbReference type="PANTHER" id="PTHR35526:SF3">
    <property type="entry name" value="ANTI-SIGMA-F FACTOR RSBW"/>
    <property type="match status" value="1"/>
</dbReference>
<evidence type="ECO:0000313" key="4">
    <source>
        <dbReference type="Proteomes" id="UP001622557"/>
    </source>
</evidence>
<dbReference type="RefSeq" id="WP_405450002.1">
    <property type="nucleotide sequence ID" value="NZ_CP108164.1"/>
</dbReference>
<proteinExistence type="predicted"/>
<accession>A0ABZ1KRY5</accession>
<organism evidence="3 4">
    <name type="scientific">Streptomyces achromogenes</name>
    <dbReference type="NCBI Taxonomy" id="67255"/>
    <lineage>
        <taxon>Bacteria</taxon>
        <taxon>Bacillati</taxon>
        <taxon>Actinomycetota</taxon>
        <taxon>Actinomycetes</taxon>
        <taxon>Kitasatosporales</taxon>
        <taxon>Streptomycetaceae</taxon>
        <taxon>Streptomyces</taxon>
    </lineage>
</organism>
<keyword evidence="3" id="KW-0067">ATP-binding</keyword>
<keyword evidence="1" id="KW-0808">Transferase</keyword>
<dbReference type="Pfam" id="PF13581">
    <property type="entry name" value="HATPase_c_2"/>
    <property type="match status" value="1"/>
</dbReference>
<sequence>MTPGTPEGVSRARRWTRDIPRASPLADDAELIVSELSAKAILHTASGWEYGSFHLAVAVSGQVVAVSVTDDGGAATAPKVEHQDQEAEQGRGLGMVSALAHRVIVHDTDQDHTVTAELYADARQGGRRC</sequence>
<dbReference type="Proteomes" id="UP001622557">
    <property type="component" value="Chromosome"/>
</dbReference>
<evidence type="ECO:0000259" key="2">
    <source>
        <dbReference type="Pfam" id="PF13581"/>
    </source>
</evidence>
<dbReference type="InterPro" id="IPR050267">
    <property type="entry name" value="Anti-sigma-factor_SerPK"/>
</dbReference>
<dbReference type="SUPFAM" id="SSF55874">
    <property type="entry name" value="ATPase domain of HSP90 chaperone/DNA topoisomerase II/histidine kinase"/>
    <property type="match status" value="1"/>
</dbReference>